<name>R7QGP7_CHOCR</name>
<dbReference type="KEGG" id="ccp:CHC_T00005941001"/>
<dbReference type="Proteomes" id="UP000012073">
    <property type="component" value="Unassembled WGS sequence"/>
</dbReference>
<gene>
    <name evidence="1" type="ORF">CHC_T00005941001</name>
</gene>
<dbReference type="EMBL" id="HG001861">
    <property type="protein sequence ID" value="CDF37692.1"/>
    <property type="molecule type" value="Genomic_DNA"/>
</dbReference>
<organism evidence="1 2">
    <name type="scientific">Chondrus crispus</name>
    <name type="common">Carrageen Irish moss</name>
    <name type="synonym">Polymorpha crispa</name>
    <dbReference type="NCBI Taxonomy" id="2769"/>
    <lineage>
        <taxon>Eukaryota</taxon>
        <taxon>Rhodophyta</taxon>
        <taxon>Florideophyceae</taxon>
        <taxon>Rhodymeniophycidae</taxon>
        <taxon>Gigartinales</taxon>
        <taxon>Gigartinaceae</taxon>
        <taxon>Chondrus</taxon>
    </lineage>
</organism>
<proteinExistence type="predicted"/>
<dbReference type="RefSeq" id="XP_005717563.1">
    <property type="nucleotide sequence ID" value="XM_005717506.1"/>
</dbReference>
<evidence type="ECO:0000313" key="2">
    <source>
        <dbReference type="Proteomes" id="UP000012073"/>
    </source>
</evidence>
<protein>
    <submittedName>
        <fullName evidence="1">Uncharacterized protein</fullName>
    </submittedName>
</protein>
<evidence type="ECO:0000313" key="1">
    <source>
        <dbReference type="EMBL" id="CDF37692.1"/>
    </source>
</evidence>
<dbReference type="AlphaFoldDB" id="R7QGP7"/>
<reference evidence="2" key="1">
    <citation type="journal article" date="2013" name="Proc. Natl. Acad. Sci. U.S.A.">
        <title>Genome structure and metabolic features in the red seaweed Chondrus crispus shed light on evolution of the Archaeplastida.</title>
        <authorList>
            <person name="Collen J."/>
            <person name="Porcel B."/>
            <person name="Carre W."/>
            <person name="Ball S.G."/>
            <person name="Chaparro C."/>
            <person name="Tonon T."/>
            <person name="Barbeyron T."/>
            <person name="Michel G."/>
            <person name="Noel B."/>
            <person name="Valentin K."/>
            <person name="Elias M."/>
            <person name="Artiguenave F."/>
            <person name="Arun A."/>
            <person name="Aury J.M."/>
            <person name="Barbosa-Neto J.F."/>
            <person name="Bothwell J.H."/>
            <person name="Bouget F.Y."/>
            <person name="Brillet L."/>
            <person name="Cabello-Hurtado F."/>
            <person name="Capella-Gutierrez S."/>
            <person name="Charrier B."/>
            <person name="Cladiere L."/>
            <person name="Cock J.M."/>
            <person name="Coelho S.M."/>
            <person name="Colleoni C."/>
            <person name="Czjzek M."/>
            <person name="Da Silva C."/>
            <person name="Delage L."/>
            <person name="Denoeud F."/>
            <person name="Deschamps P."/>
            <person name="Dittami S.M."/>
            <person name="Gabaldon T."/>
            <person name="Gachon C.M."/>
            <person name="Groisillier A."/>
            <person name="Herve C."/>
            <person name="Jabbari K."/>
            <person name="Katinka M."/>
            <person name="Kloareg B."/>
            <person name="Kowalczyk N."/>
            <person name="Labadie K."/>
            <person name="Leblanc C."/>
            <person name="Lopez P.J."/>
            <person name="McLachlan D.H."/>
            <person name="Meslet-Cladiere L."/>
            <person name="Moustafa A."/>
            <person name="Nehr Z."/>
            <person name="Nyvall Collen P."/>
            <person name="Panaud O."/>
            <person name="Partensky F."/>
            <person name="Poulain J."/>
            <person name="Rensing S.A."/>
            <person name="Rousvoal S."/>
            <person name="Samson G."/>
            <person name="Symeonidi A."/>
            <person name="Weissenbach J."/>
            <person name="Zambounis A."/>
            <person name="Wincker P."/>
            <person name="Boyen C."/>
        </authorList>
    </citation>
    <scope>NUCLEOTIDE SEQUENCE [LARGE SCALE GENOMIC DNA]</scope>
    <source>
        <strain evidence="2">cv. Stackhouse</strain>
    </source>
</reference>
<keyword evidence="2" id="KW-1185">Reference proteome</keyword>
<dbReference type="GeneID" id="17325279"/>
<dbReference type="Gramene" id="CDF37692">
    <property type="protein sequence ID" value="CDF37692"/>
    <property type="gene ID" value="CHC_T00005941001"/>
</dbReference>
<sequence>MHFAICVERESIWVSLSRCFKPGHRSSIKRLEFSKFRLQCPRQSLVLPLSWIDPYYVVPCNPTTHC</sequence>
<accession>R7QGP7</accession>